<dbReference type="GO" id="GO:0046872">
    <property type="term" value="F:metal ion binding"/>
    <property type="evidence" value="ECO:0007669"/>
    <property type="project" value="UniProtKB-KW"/>
</dbReference>
<gene>
    <name evidence="14" type="ORF">NCTC11923_01761</name>
</gene>
<feature type="transmembrane region" description="Helical" evidence="12">
    <location>
        <begin position="146"/>
        <end position="167"/>
    </location>
</feature>
<keyword evidence="7" id="KW-0378">Hydrolase</keyword>
<name>A0A448KDY1_9ACTO</name>
<evidence type="ECO:0000256" key="5">
    <source>
        <dbReference type="ARBA" id="ARBA00022692"/>
    </source>
</evidence>
<sequence length="371" mass="38091">MSPAAPRAGEWVLGRIGGAPVVVAPTSLLLGLLIAASWYPLVSSALSGLGLTTVLGVVVATVAGVGVSILLHELAHGLTGTLLGRRPNRYELYLWGGLTTFGRAPATWTPWKDAAVSLSGPATNLALWAAGRALIESSSIPLPAAFAIWALSWVNLALAIFNALPGLPLDGGHALSAAIAQLTGNHRLGLTTAAWGGLAVVAGILWWWVIGPLILDGRQPNTFNLIIVAMISWSIGSTSWRILGLGGGSRAAQRLDLRQLARPLAILPAETPISQVRDLLAGDGLVLVTDADQLLGSIDRTGLREAGLAEAPGHAGATAGQVCTVLPAAAITTELTGPAAAEAMSRARSVSRWLILVEDGRATGAVPTGAR</sequence>
<evidence type="ECO:0000259" key="13">
    <source>
        <dbReference type="Pfam" id="PF02163"/>
    </source>
</evidence>
<evidence type="ECO:0000256" key="4">
    <source>
        <dbReference type="ARBA" id="ARBA00022670"/>
    </source>
</evidence>
<protein>
    <submittedName>
        <fullName evidence="14">Zn-dependent proteases</fullName>
    </submittedName>
</protein>
<dbReference type="KEGG" id="asla:NCTC11923_01761"/>
<evidence type="ECO:0000256" key="7">
    <source>
        <dbReference type="ARBA" id="ARBA00022801"/>
    </source>
</evidence>
<dbReference type="EMBL" id="LR134363">
    <property type="protein sequence ID" value="VEG75108.1"/>
    <property type="molecule type" value="Genomic_DNA"/>
</dbReference>
<evidence type="ECO:0000256" key="1">
    <source>
        <dbReference type="ARBA" id="ARBA00001947"/>
    </source>
</evidence>
<feature type="domain" description="Peptidase M50" evidence="13">
    <location>
        <begin position="148"/>
        <end position="185"/>
    </location>
</feature>
<dbReference type="GO" id="GO:0006508">
    <property type="term" value="P:proteolysis"/>
    <property type="evidence" value="ECO:0007669"/>
    <property type="project" value="UniProtKB-KW"/>
</dbReference>
<evidence type="ECO:0000313" key="15">
    <source>
        <dbReference type="Proteomes" id="UP000276899"/>
    </source>
</evidence>
<feature type="transmembrane region" description="Helical" evidence="12">
    <location>
        <begin position="222"/>
        <end position="243"/>
    </location>
</feature>
<dbReference type="GO" id="GO:0008237">
    <property type="term" value="F:metallopeptidase activity"/>
    <property type="evidence" value="ECO:0007669"/>
    <property type="project" value="UniProtKB-KW"/>
</dbReference>
<keyword evidence="4 14" id="KW-0645">Protease</keyword>
<comment type="cofactor">
    <cofactor evidence="1">
        <name>Zn(2+)</name>
        <dbReference type="ChEBI" id="CHEBI:29105"/>
    </cofactor>
</comment>
<comment type="subcellular location">
    <subcellularLocation>
        <location evidence="2">Membrane</location>
        <topology evidence="2">Multi-pass membrane protein</topology>
    </subcellularLocation>
</comment>
<evidence type="ECO:0000256" key="2">
    <source>
        <dbReference type="ARBA" id="ARBA00004141"/>
    </source>
</evidence>
<accession>A0A448KDY1</accession>
<keyword evidence="8" id="KW-0862">Zinc</keyword>
<evidence type="ECO:0000256" key="9">
    <source>
        <dbReference type="ARBA" id="ARBA00022989"/>
    </source>
</evidence>
<evidence type="ECO:0000256" key="10">
    <source>
        <dbReference type="ARBA" id="ARBA00023049"/>
    </source>
</evidence>
<comment type="similarity">
    <text evidence="3">Belongs to the peptidase M50B family.</text>
</comment>
<dbReference type="GO" id="GO:0016020">
    <property type="term" value="C:membrane"/>
    <property type="evidence" value="ECO:0007669"/>
    <property type="project" value="UniProtKB-SubCell"/>
</dbReference>
<dbReference type="RefSeq" id="WP_034515382.1">
    <property type="nucleotide sequence ID" value="NZ_CBCRWE010000006.1"/>
</dbReference>
<organism evidence="14 15">
    <name type="scientific">Actinomyces slackii</name>
    <dbReference type="NCBI Taxonomy" id="52774"/>
    <lineage>
        <taxon>Bacteria</taxon>
        <taxon>Bacillati</taxon>
        <taxon>Actinomycetota</taxon>
        <taxon>Actinomycetes</taxon>
        <taxon>Actinomycetales</taxon>
        <taxon>Actinomycetaceae</taxon>
        <taxon>Actinomyces</taxon>
    </lineage>
</organism>
<feature type="transmembrane region" description="Helical" evidence="12">
    <location>
        <begin position="188"/>
        <end position="210"/>
    </location>
</feature>
<keyword evidence="9 12" id="KW-1133">Transmembrane helix</keyword>
<dbReference type="Pfam" id="PF02163">
    <property type="entry name" value="Peptidase_M50"/>
    <property type="match status" value="1"/>
</dbReference>
<dbReference type="STRING" id="1278298.GCA_000428685_00770"/>
<evidence type="ECO:0000256" key="11">
    <source>
        <dbReference type="ARBA" id="ARBA00023136"/>
    </source>
</evidence>
<dbReference type="InterPro" id="IPR008915">
    <property type="entry name" value="Peptidase_M50"/>
</dbReference>
<evidence type="ECO:0000256" key="8">
    <source>
        <dbReference type="ARBA" id="ARBA00022833"/>
    </source>
</evidence>
<dbReference type="PANTHER" id="PTHR39188">
    <property type="entry name" value="MEMBRANE-ASSOCIATED ZINC METALLOPROTEASE M50B"/>
    <property type="match status" value="1"/>
</dbReference>
<keyword evidence="10" id="KW-0482">Metalloprotease</keyword>
<keyword evidence="15" id="KW-1185">Reference proteome</keyword>
<keyword evidence="11 12" id="KW-0472">Membrane</keyword>
<dbReference type="PANTHER" id="PTHR39188:SF3">
    <property type="entry name" value="STAGE IV SPORULATION PROTEIN FB"/>
    <property type="match status" value="1"/>
</dbReference>
<evidence type="ECO:0000313" key="14">
    <source>
        <dbReference type="EMBL" id="VEG75108.1"/>
    </source>
</evidence>
<feature type="transmembrane region" description="Helical" evidence="12">
    <location>
        <begin position="12"/>
        <end position="39"/>
    </location>
</feature>
<keyword evidence="5 12" id="KW-0812">Transmembrane</keyword>
<dbReference type="AlphaFoldDB" id="A0A448KDY1"/>
<evidence type="ECO:0000256" key="12">
    <source>
        <dbReference type="SAM" id="Phobius"/>
    </source>
</evidence>
<reference evidence="14 15" key="1">
    <citation type="submission" date="2018-12" db="EMBL/GenBank/DDBJ databases">
        <authorList>
            <consortium name="Pathogen Informatics"/>
        </authorList>
    </citation>
    <scope>NUCLEOTIDE SEQUENCE [LARGE SCALE GENOMIC DNA]</scope>
    <source>
        <strain evidence="14 15">NCTC11923</strain>
    </source>
</reference>
<proteinExistence type="inferred from homology"/>
<keyword evidence="6" id="KW-0479">Metal-binding</keyword>
<feature type="transmembrane region" description="Helical" evidence="12">
    <location>
        <begin position="45"/>
        <end position="71"/>
    </location>
</feature>
<evidence type="ECO:0000256" key="3">
    <source>
        <dbReference type="ARBA" id="ARBA00007931"/>
    </source>
</evidence>
<evidence type="ECO:0000256" key="6">
    <source>
        <dbReference type="ARBA" id="ARBA00022723"/>
    </source>
</evidence>
<feature type="transmembrane region" description="Helical" evidence="12">
    <location>
        <begin position="92"/>
        <end position="111"/>
    </location>
</feature>
<dbReference type="Proteomes" id="UP000276899">
    <property type="component" value="Chromosome"/>
</dbReference>